<dbReference type="AlphaFoldDB" id="A0A5N6NDC9"/>
<protein>
    <submittedName>
        <fullName evidence="1">Uncharacterized protein</fullName>
    </submittedName>
</protein>
<comment type="caution">
    <text evidence="1">The sequence shown here is derived from an EMBL/GenBank/DDBJ whole genome shotgun (WGS) entry which is preliminary data.</text>
</comment>
<reference evidence="1 2" key="1">
    <citation type="submission" date="2019-05" db="EMBL/GenBank/DDBJ databases">
        <title>Mikania micrantha, genome provides insights into the molecular mechanism of rapid growth.</title>
        <authorList>
            <person name="Liu B."/>
        </authorList>
    </citation>
    <scope>NUCLEOTIDE SEQUENCE [LARGE SCALE GENOMIC DNA]</scope>
    <source>
        <strain evidence="1">NLD-2019</strain>
        <tissue evidence="1">Leaf</tissue>
    </source>
</reference>
<sequence length="189" mass="21214">MDQNPSKKAWRFIRTMFLMLKKNISNSKTRIFADLNMLIIKRGKIAGKSLHSLLFHHHHHRNWAAATLHSHQHQLPSLTPPPSDDDFSCTTTPQHLFSISSAGKKHNQNQPPPPADDIDEIVMDPGVIKAVEMLKGVIGSPGFGKSPMVKQLRITDSPFPLVNGEEDGQVDEAAEKFILKFLNGLRRED</sequence>
<dbReference type="EMBL" id="SZYD01000012">
    <property type="protein sequence ID" value="KAD4585260.1"/>
    <property type="molecule type" value="Genomic_DNA"/>
</dbReference>
<evidence type="ECO:0000313" key="2">
    <source>
        <dbReference type="Proteomes" id="UP000326396"/>
    </source>
</evidence>
<name>A0A5N6NDC9_9ASTR</name>
<keyword evidence="2" id="KW-1185">Reference proteome</keyword>
<dbReference type="OrthoDB" id="696337at2759"/>
<evidence type="ECO:0000313" key="1">
    <source>
        <dbReference type="EMBL" id="KAD4585260.1"/>
    </source>
</evidence>
<gene>
    <name evidence="1" type="ORF">E3N88_22861</name>
</gene>
<dbReference type="Proteomes" id="UP000326396">
    <property type="component" value="Linkage Group LG2"/>
</dbReference>
<organism evidence="1 2">
    <name type="scientific">Mikania micrantha</name>
    <name type="common">bitter vine</name>
    <dbReference type="NCBI Taxonomy" id="192012"/>
    <lineage>
        <taxon>Eukaryota</taxon>
        <taxon>Viridiplantae</taxon>
        <taxon>Streptophyta</taxon>
        <taxon>Embryophyta</taxon>
        <taxon>Tracheophyta</taxon>
        <taxon>Spermatophyta</taxon>
        <taxon>Magnoliopsida</taxon>
        <taxon>eudicotyledons</taxon>
        <taxon>Gunneridae</taxon>
        <taxon>Pentapetalae</taxon>
        <taxon>asterids</taxon>
        <taxon>campanulids</taxon>
        <taxon>Asterales</taxon>
        <taxon>Asteraceae</taxon>
        <taxon>Asteroideae</taxon>
        <taxon>Heliantheae alliance</taxon>
        <taxon>Eupatorieae</taxon>
        <taxon>Mikania</taxon>
    </lineage>
</organism>
<dbReference type="PANTHER" id="PTHR33265">
    <property type="entry name" value="AVR9/CF-9 RAPIDLY ELICITED PROTEIN-RELATED"/>
    <property type="match status" value="1"/>
</dbReference>
<proteinExistence type="predicted"/>
<dbReference type="PANTHER" id="PTHR33265:SF31">
    <property type="entry name" value="AVR9_CF-9 RAPIDLY ELICITED PROTEIN 146"/>
    <property type="match status" value="1"/>
</dbReference>
<accession>A0A5N6NDC9</accession>